<dbReference type="Proteomes" id="UP000000763">
    <property type="component" value="Chromosome 7"/>
</dbReference>
<reference evidence="3" key="1">
    <citation type="submission" date="2001-11" db="EMBL/GenBank/DDBJ databases">
        <title>Oryza sativa nipponbare(GA3) genomic DNA, chromosome 7, PAC clone:P0639B07.</title>
        <authorList>
            <person name="Sasaki T."/>
            <person name="Matsumoto T."/>
            <person name="Yamamoto K."/>
        </authorList>
    </citation>
    <scope>NUCLEOTIDE SEQUENCE</scope>
</reference>
<reference evidence="4" key="3">
    <citation type="journal article" date="2005" name="Nature">
        <title>The map-based sequence of the rice genome.</title>
        <authorList>
            <consortium name="International rice genome sequencing project (IRGSP)"/>
            <person name="Matsumoto T."/>
            <person name="Wu J."/>
            <person name="Kanamori H."/>
            <person name="Katayose Y."/>
            <person name="Fujisawa M."/>
            <person name="Namiki N."/>
            <person name="Mizuno H."/>
            <person name="Yamamoto K."/>
            <person name="Antonio B.A."/>
            <person name="Baba T."/>
            <person name="Sakata K."/>
            <person name="Nagamura Y."/>
            <person name="Aoki H."/>
            <person name="Arikawa K."/>
            <person name="Arita K."/>
            <person name="Bito T."/>
            <person name="Chiden Y."/>
            <person name="Fujitsuka N."/>
            <person name="Fukunaka R."/>
            <person name="Hamada M."/>
            <person name="Harada C."/>
            <person name="Hayashi A."/>
            <person name="Hijishita S."/>
            <person name="Honda M."/>
            <person name="Hosokawa S."/>
            <person name="Ichikawa Y."/>
            <person name="Idonuma A."/>
            <person name="Iijima M."/>
            <person name="Ikeda M."/>
            <person name="Ikeno M."/>
            <person name="Ito K."/>
            <person name="Ito S."/>
            <person name="Ito T."/>
            <person name="Ito Y."/>
            <person name="Ito Y."/>
            <person name="Iwabuchi A."/>
            <person name="Kamiya K."/>
            <person name="Karasawa W."/>
            <person name="Kurita K."/>
            <person name="Katagiri S."/>
            <person name="Kikuta A."/>
            <person name="Kobayashi H."/>
            <person name="Kobayashi N."/>
            <person name="Machita K."/>
            <person name="Maehara T."/>
            <person name="Masukawa M."/>
            <person name="Mizubayashi T."/>
            <person name="Mukai Y."/>
            <person name="Nagasaki H."/>
            <person name="Nagata Y."/>
            <person name="Naito S."/>
            <person name="Nakashima M."/>
            <person name="Nakama Y."/>
            <person name="Nakamichi Y."/>
            <person name="Nakamura M."/>
            <person name="Meguro A."/>
            <person name="Negishi M."/>
            <person name="Ohta I."/>
            <person name="Ohta T."/>
            <person name="Okamoto M."/>
            <person name="Ono N."/>
            <person name="Saji S."/>
            <person name="Sakaguchi M."/>
            <person name="Sakai K."/>
            <person name="Shibata M."/>
            <person name="Shimokawa T."/>
            <person name="Song J."/>
            <person name="Takazaki Y."/>
            <person name="Terasawa K."/>
            <person name="Tsugane M."/>
            <person name="Tsuji K."/>
            <person name="Ueda S."/>
            <person name="Waki K."/>
            <person name="Yamagata H."/>
            <person name="Yamamoto M."/>
            <person name="Yamamoto S."/>
            <person name="Yamane H."/>
            <person name="Yoshiki S."/>
            <person name="Yoshihara R."/>
            <person name="Yukawa K."/>
            <person name="Zhong H."/>
            <person name="Yano M."/>
            <person name="Yuan Q."/>
            <person name="Ouyang S."/>
            <person name="Liu J."/>
            <person name="Jones K.M."/>
            <person name="Gansberger K."/>
            <person name="Moffat K."/>
            <person name="Hill J."/>
            <person name="Bera J."/>
            <person name="Fadrosh D."/>
            <person name="Jin S."/>
            <person name="Johri S."/>
            <person name="Kim M."/>
            <person name="Overton L."/>
            <person name="Reardon M."/>
            <person name="Tsitrin T."/>
            <person name="Vuong H."/>
            <person name="Weaver B."/>
            <person name="Ciecko A."/>
            <person name="Tallon L."/>
            <person name="Jackson J."/>
            <person name="Pai G."/>
            <person name="Aken S.V."/>
            <person name="Utterback T."/>
            <person name="Reidmuller S."/>
            <person name="Feldblyum T."/>
            <person name="Hsiao J."/>
            <person name="Zismann V."/>
            <person name="Iobst S."/>
            <person name="de Vazeille A.R."/>
            <person name="Buell C.R."/>
            <person name="Ying K."/>
            <person name="Li Y."/>
            <person name="Lu T."/>
            <person name="Huang Y."/>
            <person name="Zhao Q."/>
            <person name="Feng Q."/>
            <person name="Zhang L."/>
            <person name="Zhu J."/>
            <person name="Weng Q."/>
            <person name="Mu J."/>
            <person name="Lu Y."/>
            <person name="Fan D."/>
            <person name="Liu Y."/>
            <person name="Guan J."/>
            <person name="Zhang Y."/>
            <person name="Yu S."/>
            <person name="Liu X."/>
            <person name="Zhang Y."/>
            <person name="Hong G."/>
            <person name="Han B."/>
            <person name="Choisne N."/>
            <person name="Demange N."/>
            <person name="Orjeda G."/>
            <person name="Samain S."/>
            <person name="Cattolico L."/>
            <person name="Pelletier E."/>
            <person name="Couloux A."/>
            <person name="Segurens B."/>
            <person name="Wincker P."/>
            <person name="D'Hont A."/>
            <person name="Scarpelli C."/>
            <person name="Weissenbach J."/>
            <person name="Salanoubat M."/>
            <person name="Quetier F."/>
            <person name="Yu Y."/>
            <person name="Kim H.R."/>
            <person name="Rambo T."/>
            <person name="Currie J."/>
            <person name="Collura K."/>
            <person name="Luo M."/>
            <person name="Yang T."/>
            <person name="Ammiraju J.S.S."/>
            <person name="Engler F."/>
            <person name="Soderlund C."/>
            <person name="Wing R.A."/>
            <person name="Palmer L.E."/>
            <person name="de la Bastide M."/>
            <person name="Spiegel L."/>
            <person name="Nascimento L."/>
            <person name="Zutavern T."/>
            <person name="O'Shaughnessy A."/>
            <person name="Dike S."/>
            <person name="Dedhia N."/>
            <person name="Preston R."/>
            <person name="Balija V."/>
            <person name="McCombie W.R."/>
            <person name="Chow T."/>
            <person name="Chen H."/>
            <person name="Chung M."/>
            <person name="Chen C."/>
            <person name="Shaw J."/>
            <person name="Wu H."/>
            <person name="Hsiao K."/>
            <person name="Chao Y."/>
            <person name="Chu M."/>
            <person name="Cheng C."/>
            <person name="Hour A."/>
            <person name="Lee P."/>
            <person name="Lin S."/>
            <person name="Lin Y."/>
            <person name="Liou J."/>
            <person name="Liu S."/>
            <person name="Hsing Y."/>
            <person name="Raghuvanshi S."/>
            <person name="Mohanty A."/>
            <person name="Bharti A.K."/>
            <person name="Gaur A."/>
            <person name="Gupta V."/>
            <person name="Kumar D."/>
            <person name="Ravi V."/>
            <person name="Vij S."/>
            <person name="Kapur A."/>
            <person name="Khurana P."/>
            <person name="Khurana P."/>
            <person name="Khurana J.P."/>
            <person name="Tyagi A.K."/>
            <person name="Gaikwad K."/>
            <person name="Singh A."/>
            <person name="Dalal V."/>
            <person name="Srivastava S."/>
            <person name="Dixit A."/>
            <person name="Pal A.K."/>
            <person name="Ghazi I.A."/>
            <person name="Yadav M."/>
            <person name="Pandit A."/>
            <person name="Bhargava A."/>
            <person name="Sureshbabu K."/>
            <person name="Batra K."/>
            <person name="Sharma T.R."/>
            <person name="Mohapatra T."/>
            <person name="Singh N.K."/>
            <person name="Messing J."/>
            <person name="Nelson A.B."/>
            <person name="Fuks G."/>
            <person name="Kavchok S."/>
            <person name="Keizer G."/>
            <person name="Linton E."/>
            <person name="Llaca V."/>
            <person name="Song R."/>
            <person name="Tanyolac B."/>
            <person name="Young S."/>
            <person name="Ho-Il K."/>
            <person name="Hahn J.H."/>
            <person name="Sangsakoo G."/>
            <person name="Vanavichit A."/>
            <person name="de Mattos Luiz.A.T."/>
            <person name="Zimmer P.D."/>
            <person name="Malone G."/>
            <person name="Dellagostin O."/>
            <person name="de Oliveira A.C."/>
            <person name="Bevan M."/>
            <person name="Bancroft I."/>
            <person name="Minx P."/>
            <person name="Cordum H."/>
            <person name="Wilson R."/>
            <person name="Cheng Z."/>
            <person name="Jin W."/>
            <person name="Jiang J."/>
            <person name="Leong S.A."/>
            <person name="Iwama H."/>
            <person name="Gojobori T."/>
            <person name="Itoh T."/>
            <person name="Niimura Y."/>
            <person name="Fujii Y."/>
            <person name="Habara T."/>
            <person name="Sakai H."/>
            <person name="Sato Y."/>
            <person name="Wilson G."/>
            <person name="Kumar K."/>
            <person name="McCouch S."/>
            <person name="Juretic N."/>
            <person name="Hoen D."/>
            <person name="Wright S."/>
            <person name="Bruskiewich R."/>
            <person name="Bureau T."/>
            <person name="Miyao A."/>
            <person name="Hirochika H."/>
            <person name="Nishikawa T."/>
            <person name="Kadowaki K."/>
            <person name="Sugiura M."/>
            <person name="Burr B."/>
            <person name="Sasaki T."/>
        </authorList>
    </citation>
    <scope>NUCLEOTIDE SEQUENCE [LARGE SCALE GENOMIC DNA]</scope>
    <source>
        <strain evidence="4">cv. Nipponbare</strain>
    </source>
</reference>
<protein>
    <submittedName>
        <fullName evidence="2">Uncharacterized protein</fullName>
    </submittedName>
</protein>
<proteinExistence type="predicted"/>
<reference evidence="2" key="2">
    <citation type="submission" date="2003-03" db="EMBL/GenBank/DDBJ databases">
        <title>Oryza sativa nipponbare(GA3) genomic DNA, chromosome 7, BAC clone:OSJNBa0003K21.</title>
        <authorList>
            <person name="Sasaki T."/>
            <person name="Matsumoto T."/>
            <person name="Katayose Y."/>
        </authorList>
    </citation>
    <scope>NUCLEOTIDE SEQUENCE</scope>
</reference>
<reference evidence="4" key="4">
    <citation type="journal article" date="2008" name="Nucleic Acids Res.">
        <title>The rice annotation project database (RAP-DB): 2008 update.</title>
        <authorList>
            <consortium name="The rice annotation project (RAP)"/>
        </authorList>
    </citation>
    <scope>GENOME REANNOTATION</scope>
    <source>
        <strain evidence="4">cv. Nipponbare</strain>
    </source>
</reference>
<dbReference type="AlphaFoldDB" id="Q6YSY8"/>
<evidence type="ECO:0000256" key="1">
    <source>
        <dbReference type="SAM" id="MobiDB-lite"/>
    </source>
</evidence>
<dbReference type="EMBL" id="AP006266">
    <property type="protein sequence ID" value="BAC84752.1"/>
    <property type="molecule type" value="Genomic_DNA"/>
</dbReference>
<evidence type="ECO:0000313" key="4">
    <source>
        <dbReference type="Proteomes" id="UP000000763"/>
    </source>
</evidence>
<gene>
    <name evidence="2" type="ORF">OSJNBa0003K21.31</name>
    <name evidence="3" type="ORF">P0639B07.5</name>
</gene>
<accession>Q6YSY8</accession>
<sequence length="195" mass="20967">MRRRRRRGARAEAWRRGADGTCTEKGAAVTAAVASGRSSSGSMTTRRSNGGRARVVAVDDPSAAGRASRESGGVKACGLRIWWRRVDDGGAAVVSETAGRQRRATPSPLRQALQRSPPLAAVLRASLPARAPSPLVLRASRLRSRVAAARPPHADELELCTGRRFLPQRARRPSSSSACVLASVFLHARRRRLGY</sequence>
<organism evidence="2 4">
    <name type="scientific">Oryza sativa subsp. japonica</name>
    <name type="common">Rice</name>
    <dbReference type="NCBI Taxonomy" id="39947"/>
    <lineage>
        <taxon>Eukaryota</taxon>
        <taxon>Viridiplantae</taxon>
        <taxon>Streptophyta</taxon>
        <taxon>Embryophyta</taxon>
        <taxon>Tracheophyta</taxon>
        <taxon>Spermatophyta</taxon>
        <taxon>Magnoliopsida</taxon>
        <taxon>Liliopsida</taxon>
        <taxon>Poales</taxon>
        <taxon>Poaceae</taxon>
        <taxon>BOP clade</taxon>
        <taxon>Oryzoideae</taxon>
        <taxon>Oryzeae</taxon>
        <taxon>Oryzinae</taxon>
        <taxon>Oryza</taxon>
        <taxon>Oryza sativa</taxon>
    </lineage>
</organism>
<feature type="region of interest" description="Disordered" evidence="1">
    <location>
        <begin position="94"/>
        <end position="113"/>
    </location>
</feature>
<feature type="compositionally biased region" description="Low complexity" evidence="1">
    <location>
        <begin position="31"/>
        <end position="52"/>
    </location>
</feature>
<dbReference type="EMBL" id="AP004344">
    <property type="protein sequence ID" value="BAD30650.1"/>
    <property type="molecule type" value="Genomic_DNA"/>
</dbReference>
<name>Q6YSY8_ORYSJ</name>
<evidence type="ECO:0000313" key="2">
    <source>
        <dbReference type="EMBL" id="BAC84752.1"/>
    </source>
</evidence>
<evidence type="ECO:0000313" key="3">
    <source>
        <dbReference type="EMBL" id="BAD30650.1"/>
    </source>
</evidence>
<feature type="region of interest" description="Disordered" evidence="1">
    <location>
        <begin position="31"/>
        <end position="54"/>
    </location>
</feature>